<evidence type="ECO:0008006" key="15">
    <source>
        <dbReference type="Google" id="ProtNLM"/>
    </source>
</evidence>
<dbReference type="InterPro" id="IPR006985">
    <property type="entry name" value="RAMP"/>
</dbReference>
<dbReference type="EMBL" id="JAUZQC010000022">
    <property type="protein sequence ID" value="KAK5851268.1"/>
    <property type="molecule type" value="Genomic_DNA"/>
</dbReference>
<feature type="transmembrane region" description="Helical" evidence="11">
    <location>
        <begin position="186"/>
        <end position="206"/>
    </location>
</feature>
<dbReference type="PANTHER" id="PTHR14076:SF9">
    <property type="entry name" value="RECEPTOR ACTIVITY-MODIFYING PROTEIN 2"/>
    <property type="match status" value="1"/>
</dbReference>
<dbReference type="GO" id="GO:0015026">
    <property type="term" value="F:coreceptor activity"/>
    <property type="evidence" value="ECO:0007669"/>
    <property type="project" value="InterPro"/>
</dbReference>
<comment type="caution">
    <text evidence="13">The sequence shown here is derived from an EMBL/GenBank/DDBJ whole genome shotgun (WGS) entry which is preliminary data.</text>
</comment>
<dbReference type="GO" id="GO:0008277">
    <property type="term" value="P:regulation of G protein-coupled receptor signaling pathway"/>
    <property type="evidence" value="ECO:0007669"/>
    <property type="project" value="InterPro"/>
</dbReference>
<evidence type="ECO:0000256" key="1">
    <source>
        <dbReference type="ARBA" id="ARBA00004251"/>
    </source>
</evidence>
<keyword evidence="5 11" id="KW-0812">Transmembrane</keyword>
<evidence type="ECO:0000256" key="10">
    <source>
        <dbReference type="ARBA" id="ARBA00023170"/>
    </source>
</evidence>
<comment type="subcellular location">
    <subcellularLocation>
        <location evidence="1">Cell membrane</location>
        <topology evidence="1">Single-pass type I membrane protein</topology>
    </subcellularLocation>
</comment>
<dbReference type="GO" id="GO:0006886">
    <property type="term" value="P:intracellular protein transport"/>
    <property type="evidence" value="ECO:0007669"/>
    <property type="project" value="InterPro"/>
</dbReference>
<dbReference type="AlphaFoldDB" id="A0AAN7WS67"/>
<sequence>MIQYLLIPVLILNNVDSQTANMTEEELSRVWVNKTFIESNTNITGTMEPVNSTSSLYREEKTWIEDKLKHNQTSVITEDDENFQDQEIVNTGRHCLEDWLEIYSHSYCGLIFQMEMMKISTEDRCVLANIIRPYNNLTLCLEDLSNGFSCYYPNPTIQELFLTIHSKFFINCTTEKIPFEDAPQGLVIALTLIPVSIIPVLVYLVVFKSKV</sequence>
<evidence type="ECO:0000256" key="5">
    <source>
        <dbReference type="ARBA" id="ARBA00022692"/>
    </source>
</evidence>
<dbReference type="GO" id="GO:0001525">
    <property type="term" value="P:angiogenesis"/>
    <property type="evidence" value="ECO:0007669"/>
    <property type="project" value="TreeGrafter"/>
</dbReference>
<feature type="chain" id="PRO_5042924299" description="Receptor activity modifying protein 3" evidence="12">
    <location>
        <begin position="18"/>
        <end position="211"/>
    </location>
</feature>
<keyword evidence="7 11" id="KW-1133">Transmembrane helix</keyword>
<evidence type="ECO:0000256" key="4">
    <source>
        <dbReference type="ARBA" id="ARBA00022475"/>
    </source>
</evidence>
<dbReference type="Gene3D" id="1.10.150.510">
    <property type="entry name" value="Receptor activity modifying family"/>
    <property type="match status" value="1"/>
</dbReference>
<dbReference type="GO" id="GO:0031623">
    <property type="term" value="P:receptor internalization"/>
    <property type="evidence" value="ECO:0007669"/>
    <property type="project" value="TreeGrafter"/>
</dbReference>
<proteinExistence type="inferred from homology"/>
<dbReference type="GO" id="GO:0009986">
    <property type="term" value="C:cell surface"/>
    <property type="evidence" value="ECO:0007669"/>
    <property type="project" value="TreeGrafter"/>
</dbReference>
<accession>A0AAN7WS67</accession>
<dbReference type="GO" id="GO:0032870">
    <property type="term" value="P:cellular response to hormone stimulus"/>
    <property type="evidence" value="ECO:0007669"/>
    <property type="project" value="TreeGrafter"/>
</dbReference>
<dbReference type="GO" id="GO:0007186">
    <property type="term" value="P:G protein-coupled receptor signaling pathway"/>
    <property type="evidence" value="ECO:0007669"/>
    <property type="project" value="TreeGrafter"/>
</dbReference>
<evidence type="ECO:0000256" key="9">
    <source>
        <dbReference type="ARBA" id="ARBA00023157"/>
    </source>
</evidence>
<dbReference type="InterPro" id="IPR038126">
    <property type="entry name" value="RAMP_sf"/>
</dbReference>
<keyword evidence="6 12" id="KW-0732">Signal</keyword>
<feature type="signal peptide" evidence="12">
    <location>
        <begin position="1"/>
        <end position="17"/>
    </location>
</feature>
<evidence type="ECO:0000256" key="3">
    <source>
        <dbReference type="ARBA" id="ARBA00022448"/>
    </source>
</evidence>
<dbReference type="GO" id="GO:0072659">
    <property type="term" value="P:protein localization to plasma membrane"/>
    <property type="evidence" value="ECO:0007669"/>
    <property type="project" value="TreeGrafter"/>
</dbReference>
<keyword evidence="10" id="KW-0675">Receptor</keyword>
<reference evidence="13 14" key="1">
    <citation type="journal article" date="2023" name="Genes (Basel)">
        <title>Chromosome-Level Genome Assembly and Circadian Gene Repertoire of the Patagonia Blennie Eleginops maclovinus-The Closest Ancestral Proxy of Antarctic Cryonotothenioids.</title>
        <authorList>
            <person name="Cheng C.C."/>
            <person name="Rivera-Colon A.G."/>
            <person name="Minhas B.F."/>
            <person name="Wilson L."/>
            <person name="Rayamajhi N."/>
            <person name="Vargas-Chacoff L."/>
            <person name="Catchen J.M."/>
        </authorList>
    </citation>
    <scope>NUCLEOTIDE SEQUENCE [LARGE SCALE GENOMIC DNA]</scope>
    <source>
        <strain evidence="13">JMC-PN-2008</strain>
    </source>
</reference>
<evidence type="ECO:0000256" key="7">
    <source>
        <dbReference type="ARBA" id="ARBA00022989"/>
    </source>
</evidence>
<dbReference type="PANTHER" id="PTHR14076">
    <property type="entry name" value="RECEPTOR ACTIVITY MODIFYING PROTEIN RAMP"/>
    <property type="match status" value="1"/>
</dbReference>
<dbReference type="Pfam" id="PF04901">
    <property type="entry name" value="RAMP"/>
    <property type="match status" value="1"/>
</dbReference>
<keyword evidence="8 11" id="KW-0472">Membrane</keyword>
<dbReference type="Proteomes" id="UP001346869">
    <property type="component" value="Unassembled WGS sequence"/>
</dbReference>
<name>A0AAN7WS67_ELEMC</name>
<organism evidence="13 14">
    <name type="scientific">Eleginops maclovinus</name>
    <name type="common">Patagonian blennie</name>
    <name type="synonym">Eleginus maclovinus</name>
    <dbReference type="NCBI Taxonomy" id="56733"/>
    <lineage>
        <taxon>Eukaryota</taxon>
        <taxon>Metazoa</taxon>
        <taxon>Chordata</taxon>
        <taxon>Craniata</taxon>
        <taxon>Vertebrata</taxon>
        <taxon>Euteleostomi</taxon>
        <taxon>Actinopterygii</taxon>
        <taxon>Neopterygii</taxon>
        <taxon>Teleostei</taxon>
        <taxon>Neoteleostei</taxon>
        <taxon>Acanthomorphata</taxon>
        <taxon>Eupercaria</taxon>
        <taxon>Perciformes</taxon>
        <taxon>Notothenioidei</taxon>
        <taxon>Eleginopidae</taxon>
        <taxon>Eleginops</taxon>
    </lineage>
</organism>
<keyword evidence="3" id="KW-0813">Transport</keyword>
<evidence type="ECO:0000256" key="8">
    <source>
        <dbReference type="ARBA" id="ARBA00023136"/>
    </source>
</evidence>
<dbReference type="GO" id="GO:0043235">
    <property type="term" value="C:receptor complex"/>
    <property type="evidence" value="ECO:0007669"/>
    <property type="project" value="TreeGrafter"/>
</dbReference>
<evidence type="ECO:0000256" key="2">
    <source>
        <dbReference type="ARBA" id="ARBA00007087"/>
    </source>
</evidence>
<evidence type="ECO:0000256" key="12">
    <source>
        <dbReference type="SAM" id="SignalP"/>
    </source>
</evidence>
<keyword evidence="4" id="KW-1003">Cell membrane</keyword>
<gene>
    <name evidence="13" type="ORF">PBY51_002073</name>
</gene>
<evidence type="ECO:0000313" key="13">
    <source>
        <dbReference type="EMBL" id="KAK5851268.1"/>
    </source>
</evidence>
<keyword evidence="14" id="KW-1185">Reference proteome</keyword>
<reference evidence="13 14" key="2">
    <citation type="journal article" date="2023" name="Mol. Biol. Evol.">
        <title>Genomics of Secondarily Temperate Adaptation in the Only Non-Antarctic Icefish.</title>
        <authorList>
            <person name="Rivera-Colon A.G."/>
            <person name="Rayamajhi N."/>
            <person name="Minhas B.F."/>
            <person name="Madrigal G."/>
            <person name="Bilyk K.T."/>
            <person name="Yoon V."/>
            <person name="Hune M."/>
            <person name="Gregory S."/>
            <person name="Cheng C.H.C."/>
            <person name="Catchen J.M."/>
        </authorList>
    </citation>
    <scope>NUCLEOTIDE SEQUENCE [LARGE SCALE GENOMIC DNA]</scope>
    <source>
        <strain evidence="13">JMC-PN-2008</strain>
    </source>
</reference>
<dbReference type="GO" id="GO:0006816">
    <property type="term" value="P:calcium ion transport"/>
    <property type="evidence" value="ECO:0007669"/>
    <property type="project" value="TreeGrafter"/>
</dbReference>
<evidence type="ECO:0000256" key="11">
    <source>
        <dbReference type="SAM" id="Phobius"/>
    </source>
</evidence>
<evidence type="ECO:0000313" key="14">
    <source>
        <dbReference type="Proteomes" id="UP001346869"/>
    </source>
</evidence>
<keyword evidence="9" id="KW-1015">Disulfide bond</keyword>
<evidence type="ECO:0000256" key="6">
    <source>
        <dbReference type="ARBA" id="ARBA00022729"/>
    </source>
</evidence>
<dbReference type="GO" id="GO:0005886">
    <property type="term" value="C:plasma membrane"/>
    <property type="evidence" value="ECO:0007669"/>
    <property type="project" value="UniProtKB-SubCell"/>
</dbReference>
<protein>
    <recommendedName>
        <fullName evidence="15">Receptor activity modifying protein 3</fullName>
    </recommendedName>
</protein>
<comment type="similarity">
    <text evidence="2">Belongs to the RAMP family.</text>
</comment>